<evidence type="ECO:0000256" key="2">
    <source>
        <dbReference type="ARBA" id="ARBA00022448"/>
    </source>
</evidence>
<evidence type="ECO:0000256" key="5">
    <source>
        <dbReference type="ARBA" id="ARBA00022989"/>
    </source>
</evidence>
<proteinExistence type="inferred from homology"/>
<evidence type="ECO:0000256" key="7">
    <source>
        <dbReference type="RuleBase" id="RU363032"/>
    </source>
</evidence>
<keyword evidence="3" id="KW-1003">Cell membrane</keyword>
<feature type="transmembrane region" description="Helical" evidence="7">
    <location>
        <begin position="136"/>
        <end position="156"/>
    </location>
</feature>
<evidence type="ECO:0000256" key="1">
    <source>
        <dbReference type="ARBA" id="ARBA00004651"/>
    </source>
</evidence>
<dbReference type="Pfam" id="PF00528">
    <property type="entry name" value="BPD_transp_1"/>
    <property type="match status" value="1"/>
</dbReference>
<evidence type="ECO:0000256" key="3">
    <source>
        <dbReference type="ARBA" id="ARBA00022475"/>
    </source>
</evidence>
<evidence type="ECO:0000259" key="9">
    <source>
        <dbReference type="PROSITE" id="PS50928"/>
    </source>
</evidence>
<dbReference type="PROSITE" id="PS50928">
    <property type="entry name" value="ABC_TM1"/>
    <property type="match status" value="1"/>
</dbReference>
<dbReference type="EMBL" id="PVLV01000090">
    <property type="protein sequence ID" value="PRH79958.1"/>
    <property type="molecule type" value="Genomic_DNA"/>
</dbReference>
<dbReference type="GO" id="GO:0055085">
    <property type="term" value="P:transmembrane transport"/>
    <property type="evidence" value="ECO:0007669"/>
    <property type="project" value="InterPro"/>
</dbReference>
<name>A0A2S9PZY8_9ACTN</name>
<feature type="transmembrane region" description="Helical" evidence="7">
    <location>
        <begin position="36"/>
        <end position="56"/>
    </location>
</feature>
<feature type="region of interest" description="Disordered" evidence="8">
    <location>
        <begin position="1"/>
        <end position="30"/>
    </location>
</feature>
<keyword evidence="6 7" id="KW-0472">Membrane</keyword>
<comment type="subcellular location">
    <subcellularLocation>
        <location evidence="1 7">Cell membrane</location>
        <topology evidence="1 7">Multi-pass membrane protein</topology>
    </subcellularLocation>
</comment>
<keyword evidence="5 7" id="KW-1133">Transmembrane helix</keyword>
<organism evidence="10 11">
    <name type="scientific">Streptomyces solincola</name>
    <dbReference type="NCBI Taxonomy" id="2100817"/>
    <lineage>
        <taxon>Bacteria</taxon>
        <taxon>Bacillati</taxon>
        <taxon>Actinomycetota</taxon>
        <taxon>Actinomycetes</taxon>
        <taxon>Kitasatosporales</taxon>
        <taxon>Streptomycetaceae</taxon>
        <taxon>Streptomyces</taxon>
    </lineage>
</organism>
<accession>A0A2S9PZY8</accession>
<dbReference type="InterPro" id="IPR000515">
    <property type="entry name" value="MetI-like"/>
</dbReference>
<feature type="compositionally biased region" description="Low complexity" evidence="8">
    <location>
        <begin position="1"/>
        <end position="23"/>
    </location>
</feature>
<dbReference type="Proteomes" id="UP000239322">
    <property type="component" value="Unassembled WGS sequence"/>
</dbReference>
<dbReference type="AlphaFoldDB" id="A0A2S9PZY8"/>
<evidence type="ECO:0000256" key="6">
    <source>
        <dbReference type="ARBA" id="ARBA00023136"/>
    </source>
</evidence>
<feature type="domain" description="ABC transmembrane type-1" evidence="9">
    <location>
        <begin position="96"/>
        <end position="280"/>
    </location>
</feature>
<dbReference type="CDD" id="cd06261">
    <property type="entry name" value="TM_PBP2"/>
    <property type="match status" value="1"/>
</dbReference>
<dbReference type="PANTHER" id="PTHR30151:SF25">
    <property type="entry name" value="TAURINE TRANSPORT SYSTEM PERMEASE PROTEIN TAUC"/>
    <property type="match status" value="1"/>
</dbReference>
<evidence type="ECO:0000256" key="8">
    <source>
        <dbReference type="SAM" id="MobiDB-lite"/>
    </source>
</evidence>
<dbReference type="Gene3D" id="1.10.3720.10">
    <property type="entry name" value="MetI-like"/>
    <property type="match status" value="1"/>
</dbReference>
<evidence type="ECO:0000313" key="10">
    <source>
        <dbReference type="EMBL" id="PRH79958.1"/>
    </source>
</evidence>
<dbReference type="GO" id="GO:0005886">
    <property type="term" value="C:plasma membrane"/>
    <property type="evidence" value="ECO:0007669"/>
    <property type="project" value="UniProtKB-SubCell"/>
</dbReference>
<dbReference type="PANTHER" id="PTHR30151">
    <property type="entry name" value="ALKANE SULFONATE ABC TRANSPORTER-RELATED, MEMBRANE SUBUNIT"/>
    <property type="match status" value="1"/>
</dbReference>
<feature type="transmembrane region" description="Helical" evidence="7">
    <location>
        <begin position="103"/>
        <end position="124"/>
    </location>
</feature>
<dbReference type="InterPro" id="IPR035906">
    <property type="entry name" value="MetI-like_sf"/>
</dbReference>
<evidence type="ECO:0000313" key="11">
    <source>
        <dbReference type="Proteomes" id="UP000239322"/>
    </source>
</evidence>
<feature type="transmembrane region" description="Helical" evidence="7">
    <location>
        <begin position="257"/>
        <end position="276"/>
    </location>
</feature>
<feature type="transmembrane region" description="Helical" evidence="7">
    <location>
        <begin position="162"/>
        <end position="181"/>
    </location>
</feature>
<evidence type="ECO:0000256" key="4">
    <source>
        <dbReference type="ARBA" id="ARBA00022692"/>
    </source>
</evidence>
<keyword evidence="2 7" id="KW-0813">Transport</keyword>
<keyword evidence="4 7" id="KW-0812">Transmembrane</keyword>
<sequence length="290" mass="30068">MSATATPTPRTATAPASAATGAPRTRRRAAPGLRRAGLRVLALAVLLLAWQGAVWAELWPRVLVPSPGDVWEAVLRTSTVHDGVRGQSGHLLTEHLGASLRRIGIGTGYAVLAGVPLGLLIGTVRPLAVILEPAVSFLRTLPPLAYLSLLVIWFGIDESPKIWLLVIAACPPVAAATAAAVRTVPAQLLEAARALGATPANLLLAVRLPSALPEIMTGVRIATGIAYTSVVAAETVNGVPGIGGMIREAQRYNQTDVVVVGILAIGLSGVLIDSALRALERAAVPWRGRA</sequence>
<comment type="similarity">
    <text evidence="7">Belongs to the binding-protein-dependent transport system permease family.</text>
</comment>
<comment type="caution">
    <text evidence="10">The sequence shown here is derived from an EMBL/GenBank/DDBJ whole genome shotgun (WGS) entry which is preliminary data.</text>
</comment>
<reference evidence="10 11" key="1">
    <citation type="submission" date="2018-03" db="EMBL/GenBank/DDBJ databases">
        <title>Novel Streptomyces sp. from soil.</title>
        <authorList>
            <person name="Tan G.Y.A."/>
            <person name="Lee Z.Y."/>
        </authorList>
    </citation>
    <scope>NUCLEOTIDE SEQUENCE [LARGE SCALE GENOMIC DNA]</scope>
    <source>
        <strain evidence="10 11">ST5x</strain>
    </source>
</reference>
<dbReference type="OrthoDB" id="3173654at2"/>
<keyword evidence="11" id="KW-1185">Reference proteome</keyword>
<dbReference type="GO" id="GO:0010438">
    <property type="term" value="P:cellular response to sulfur starvation"/>
    <property type="evidence" value="ECO:0007669"/>
    <property type="project" value="TreeGrafter"/>
</dbReference>
<dbReference type="SUPFAM" id="SSF161098">
    <property type="entry name" value="MetI-like"/>
    <property type="match status" value="1"/>
</dbReference>
<protein>
    <submittedName>
        <fullName evidence="10">ABC transporter permease</fullName>
    </submittedName>
</protein>
<gene>
    <name evidence="10" type="ORF">C6N75_06805</name>
</gene>
<dbReference type="RefSeq" id="WP_105867943.1">
    <property type="nucleotide sequence ID" value="NZ_PVLV01000090.1"/>
</dbReference>